<feature type="coiled-coil region" evidence="1">
    <location>
        <begin position="303"/>
        <end position="368"/>
    </location>
</feature>
<evidence type="ECO:0000313" key="4">
    <source>
        <dbReference type="Proteomes" id="UP000309389"/>
    </source>
</evidence>
<protein>
    <recommendedName>
        <fullName evidence="2">Phospholipase C/D domain-containing protein</fullName>
    </recommendedName>
</protein>
<dbReference type="EMBL" id="SSHH01000002">
    <property type="protein sequence ID" value="TIX50489.1"/>
    <property type="molecule type" value="Genomic_DNA"/>
</dbReference>
<comment type="caution">
    <text evidence="3">The sequence shown here is derived from an EMBL/GenBank/DDBJ whole genome shotgun (WGS) entry which is preliminary data.</text>
</comment>
<dbReference type="InterPro" id="IPR029002">
    <property type="entry name" value="PLPC/GPLD1"/>
</dbReference>
<name>A0A4T3F0D3_9SPHN</name>
<dbReference type="AlphaFoldDB" id="A0A4T3F0D3"/>
<dbReference type="Proteomes" id="UP000309389">
    <property type="component" value="Unassembled WGS sequence"/>
</dbReference>
<evidence type="ECO:0000256" key="1">
    <source>
        <dbReference type="SAM" id="Coils"/>
    </source>
</evidence>
<organism evidence="3 4">
    <name type="scientific">Alteraurantiacibacter aquimixticola</name>
    <dbReference type="NCBI Taxonomy" id="2489173"/>
    <lineage>
        <taxon>Bacteria</taxon>
        <taxon>Pseudomonadati</taxon>
        <taxon>Pseudomonadota</taxon>
        <taxon>Alphaproteobacteria</taxon>
        <taxon>Sphingomonadales</taxon>
        <taxon>Erythrobacteraceae</taxon>
        <taxon>Alteraurantiacibacter</taxon>
    </lineage>
</organism>
<dbReference type="Pfam" id="PF00882">
    <property type="entry name" value="Zn_dep_PLPC"/>
    <property type="match status" value="1"/>
</dbReference>
<keyword evidence="4" id="KW-1185">Reference proteome</keyword>
<feature type="coiled-coil region" evidence="1">
    <location>
        <begin position="416"/>
        <end position="450"/>
    </location>
</feature>
<proteinExistence type="predicted"/>
<reference evidence="3 4" key="1">
    <citation type="submission" date="2019-04" db="EMBL/GenBank/DDBJ databases">
        <title>Altererythrobacter aquimixticola sp. nov., isolated from sediment of junction between the ocean and a freshwater spring.</title>
        <authorList>
            <person name="Yoon J.-H."/>
        </authorList>
    </citation>
    <scope>NUCLEOTIDE SEQUENCE [LARGE SCALE GENOMIC DNA]</scope>
    <source>
        <strain evidence="3 4">SSKS-13</strain>
    </source>
</reference>
<dbReference type="OrthoDB" id="8451635at2"/>
<evidence type="ECO:0000313" key="3">
    <source>
        <dbReference type="EMBL" id="TIX50489.1"/>
    </source>
</evidence>
<gene>
    <name evidence="3" type="ORF">E5222_09475</name>
</gene>
<feature type="domain" description="Phospholipase C/D" evidence="2">
    <location>
        <begin position="56"/>
        <end position="196"/>
    </location>
</feature>
<evidence type="ECO:0000259" key="2">
    <source>
        <dbReference type="Pfam" id="PF00882"/>
    </source>
</evidence>
<keyword evidence="1" id="KW-0175">Coiled coil</keyword>
<accession>A0A4T3F0D3</accession>
<sequence length="908" mass="100551">MTPYNNLNLPRRSQSSGRSYFTLLGDRVMRQSVVVSICVAVCCLMAVPASAFGLKTHLWIGQSLLVDISDDCEVRLAGVDTRIDEPLCNAIKNNPGAFLAGNLGPDAYPDLITGQVTTHPGIEGGWQTHDWLQYLLANANSEEELAFAAGYLMHAASDAFAHTYVNAYAGDTFELADERAVERRHFALEKYIDSILPSGVPDPELMTVPTSFLRDKLVHSRDAGREARRSGIALHISAMSEVWFGVVELERQLEKVEGLAARGIADLAVELIDVQAKIATGETSLSAAEAALDIREARLRVEKQAYDSAKKALDDAIDAVEENDLLVVTSNARIEAADRAIDAAQSALNSFTREQANLESRLNDLKRRIRDVPRRVTNEICHGACRLSCNGIPFSRERRRCRNSCYRGCEGVNGAWRRLNNEISRVENSLTNLKRRIQTETTNIAAEQAKRANALEGKILGEAQAAGLSATRSAAQLAFEPVRLRYEAELALTEDARELVENIQTELASLREDFLDKDRLREKIQELVDGSNIISGFANNWRNTLEDSGDAYIEVALQSSIGIVSGEGGTLGRYRDWLKCHGSAYTPQPLQVSAKICEAETFYNEVRSEIDQIVIDALPEPFRSIYDEYLGLRILIREELESVVDDATVELIKLGSPDGTTEDFLELLFVEQNVDRSTLNRIFAEVGDSGGKDLLTFSDMAANVQADAFVEAGVLDPSRFPAIRHGRTLSALALLSPSELRRLAWRLGANPNELELPSETQERYTILSDMLRSIDGNHQWQRFGLPYARSNGQAVPDDASRREFGRANGGAGFPFFANPNMRRFVFSRLFPDGISGTLKDRPELQHPRYAFQECDSNRFPRSTGDDSAPAESDLACVDATTRERGASGITIFWRRILDGLGIKPRSTR</sequence>